<dbReference type="EMBL" id="VOFY01000019">
    <property type="protein sequence ID" value="KAA8582476.1"/>
    <property type="molecule type" value="Genomic_DNA"/>
</dbReference>
<comment type="caution">
    <text evidence="2">The sequence shown here is derived from an EMBL/GenBank/DDBJ whole genome shotgun (WGS) entry which is preliminary data.</text>
</comment>
<gene>
    <name evidence="2" type="ORF">FQN60_006147</name>
</gene>
<dbReference type="Proteomes" id="UP000327493">
    <property type="component" value="Chromosome 19"/>
</dbReference>
<sequence>MRDVLRQRSTVEFDWRGWLTLALQLRMKQAAMCQQACWCEMPRSTPLPHPPSSPFGRDWLVCLRTGDPLLDAPPSYSPPPGKKKKEKKEPTASFQTRQMKKQENIRTGEQLSASGPQAKRRQRGD</sequence>
<evidence type="ECO:0000313" key="3">
    <source>
        <dbReference type="Proteomes" id="UP000327493"/>
    </source>
</evidence>
<evidence type="ECO:0000313" key="2">
    <source>
        <dbReference type="EMBL" id="KAA8582476.1"/>
    </source>
</evidence>
<organism evidence="2 3">
    <name type="scientific">Etheostoma spectabile</name>
    <name type="common">orangethroat darter</name>
    <dbReference type="NCBI Taxonomy" id="54343"/>
    <lineage>
        <taxon>Eukaryota</taxon>
        <taxon>Metazoa</taxon>
        <taxon>Chordata</taxon>
        <taxon>Craniata</taxon>
        <taxon>Vertebrata</taxon>
        <taxon>Euteleostomi</taxon>
        <taxon>Actinopterygii</taxon>
        <taxon>Neopterygii</taxon>
        <taxon>Teleostei</taxon>
        <taxon>Neoteleostei</taxon>
        <taxon>Acanthomorphata</taxon>
        <taxon>Eupercaria</taxon>
        <taxon>Perciformes</taxon>
        <taxon>Percoidei</taxon>
        <taxon>Percidae</taxon>
        <taxon>Etheostomatinae</taxon>
        <taxon>Etheostoma</taxon>
    </lineage>
</organism>
<evidence type="ECO:0000256" key="1">
    <source>
        <dbReference type="SAM" id="MobiDB-lite"/>
    </source>
</evidence>
<reference evidence="2 3" key="1">
    <citation type="submission" date="2019-08" db="EMBL/GenBank/DDBJ databases">
        <title>A chromosome-level genome assembly, high-density linkage maps, and genome scans reveal the genomic architecture of hybrid incompatibilities underlying speciation via character displacement in darters (Percidae: Etheostominae).</title>
        <authorList>
            <person name="Moran R.L."/>
            <person name="Catchen J.M."/>
            <person name="Fuller R.C."/>
        </authorList>
    </citation>
    <scope>NUCLEOTIDE SEQUENCE [LARGE SCALE GENOMIC DNA]</scope>
    <source>
        <strain evidence="2">EspeVRDwgs_2016</strain>
        <tissue evidence="2">Muscle</tissue>
    </source>
</reference>
<protein>
    <submittedName>
        <fullName evidence="2">Uncharacterized protein</fullName>
    </submittedName>
</protein>
<proteinExistence type="predicted"/>
<accession>A0A5J5CPB9</accession>
<feature type="region of interest" description="Disordered" evidence="1">
    <location>
        <begin position="70"/>
        <end position="125"/>
    </location>
</feature>
<name>A0A5J5CPB9_9PERO</name>
<keyword evidence="3" id="KW-1185">Reference proteome</keyword>
<dbReference type="AlphaFoldDB" id="A0A5J5CPB9"/>